<keyword evidence="2" id="KW-1185">Reference proteome</keyword>
<organism evidence="1 2">
    <name type="scientific">Methylocystis echinoides</name>
    <dbReference type="NCBI Taxonomy" id="29468"/>
    <lineage>
        <taxon>Bacteria</taxon>
        <taxon>Pseudomonadati</taxon>
        <taxon>Pseudomonadota</taxon>
        <taxon>Alphaproteobacteria</taxon>
        <taxon>Hyphomicrobiales</taxon>
        <taxon>Methylocystaceae</taxon>
        <taxon>Methylocystis</taxon>
    </lineage>
</organism>
<proteinExistence type="predicted"/>
<dbReference type="Proteomes" id="UP001144323">
    <property type="component" value="Unassembled WGS sequence"/>
</dbReference>
<dbReference type="AlphaFoldDB" id="A0A9W6GUZ3"/>
<evidence type="ECO:0000313" key="1">
    <source>
        <dbReference type="EMBL" id="GLI93385.1"/>
    </source>
</evidence>
<evidence type="ECO:0000313" key="2">
    <source>
        <dbReference type="Proteomes" id="UP001144323"/>
    </source>
</evidence>
<comment type="caution">
    <text evidence="1">The sequence shown here is derived from an EMBL/GenBank/DDBJ whole genome shotgun (WGS) entry which is preliminary data.</text>
</comment>
<sequence>MKALEDVFPDYVKANSAGLPDWIPAPVRDYATHNEFDKRALPLLHDERMKSVWRELSRHRESGDAVLVAVFQQLQGVAGGGARNVRGGEMDSASPFAPLYESPRGRLGWGAVQCQADRAP</sequence>
<gene>
    <name evidence="1" type="ORF">LMG27198_23770</name>
</gene>
<dbReference type="EMBL" id="BSEC01000001">
    <property type="protein sequence ID" value="GLI93385.1"/>
    <property type="molecule type" value="Genomic_DNA"/>
</dbReference>
<protein>
    <submittedName>
        <fullName evidence="1">Uncharacterized protein</fullName>
    </submittedName>
</protein>
<accession>A0A9W6GUZ3</accession>
<name>A0A9W6GUZ3_9HYPH</name>
<reference evidence="1" key="1">
    <citation type="journal article" date="2023" name="Int. J. Syst. Evol. Microbiol.">
        <title>Methylocystis iwaonis sp. nov., a type II methane-oxidizing bacterium from surface soil of a rice paddy field in Japan, and emended description of the genus Methylocystis (ex Whittenbury et al. 1970) Bowman et al. 1993.</title>
        <authorList>
            <person name="Kaise H."/>
            <person name="Sawadogo J.B."/>
            <person name="Alam M.S."/>
            <person name="Ueno C."/>
            <person name="Dianou D."/>
            <person name="Shinjo R."/>
            <person name="Asakawa S."/>
        </authorList>
    </citation>
    <scope>NUCLEOTIDE SEQUENCE</scope>
    <source>
        <strain evidence="1">LMG27198</strain>
    </source>
</reference>